<dbReference type="Gene3D" id="2.40.360.20">
    <property type="match status" value="1"/>
</dbReference>
<feature type="chain" id="PRO_5026735446" evidence="1">
    <location>
        <begin position="17"/>
        <end position="194"/>
    </location>
</feature>
<name>A0A6P2CZ31_9BACT</name>
<feature type="signal peptide" evidence="1">
    <location>
        <begin position="1"/>
        <end position="16"/>
    </location>
</feature>
<dbReference type="Proteomes" id="UP000464178">
    <property type="component" value="Chromosome"/>
</dbReference>
<evidence type="ECO:0000256" key="1">
    <source>
        <dbReference type="SAM" id="SignalP"/>
    </source>
</evidence>
<sequence>MMQNSLLFAVACLAFASPVPKMNGAVDYFPTVVGDKWIYVLIEDGMQSKNEIEEEVTSVDVSNGVKTIKISRLHTNDGKMYYNRERDVSANGVFQSKDDDGKLFDHSCIYLNLPHKEGGKWTNDKFGETLTAYGPENVKVPAGEFVAIRVEHRKQGDAKTEPTCTYWYAPKVGIVKISLGKSEIVMKSFTPGKK</sequence>
<accession>A0A6P2CZ31</accession>
<gene>
    <name evidence="2" type="ORF">SOIL9_34830</name>
</gene>
<reference evidence="2 3" key="1">
    <citation type="submission" date="2019-05" db="EMBL/GenBank/DDBJ databases">
        <authorList>
            <consortium name="Science for Life Laboratories"/>
        </authorList>
    </citation>
    <scope>NUCLEOTIDE SEQUENCE [LARGE SCALE GENOMIC DNA]</scope>
    <source>
        <strain evidence="2">Soil9</strain>
    </source>
</reference>
<dbReference type="EMBL" id="LR593886">
    <property type="protein sequence ID" value="VTR94231.1"/>
    <property type="molecule type" value="Genomic_DNA"/>
</dbReference>
<keyword evidence="3" id="KW-1185">Reference proteome</keyword>
<protein>
    <submittedName>
        <fullName evidence="2">: DUF3108</fullName>
    </submittedName>
</protein>
<organism evidence="2 3">
    <name type="scientific">Gemmata massiliana</name>
    <dbReference type="NCBI Taxonomy" id="1210884"/>
    <lineage>
        <taxon>Bacteria</taxon>
        <taxon>Pseudomonadati</taxon>
        <taxon>Planctomycetota</taxon>
        <taxon>Planctomycetia</taxon>
        <taxon>Gemmatales</taxon>
        <taxon>Gemmataceae</taxon>
        <taxon>Gemmata</taxon>
    </lineage>
</organism>
<evidence type="ECO:0000313" key="2">
    <source>
        <dbReference type="EMBL" id="VTR94231.1"/>
    </source>
</evidence>
<dbReference type="RefSeq" id="WP_162668806.1">
    <property type="nucleotide sequence ID" value="NZ_LR593886.1"/>
</dbReference>
<proteinExistence type="predicted"/>
<dbReference type="AlphaFoldDB" id="A0A6P2CZ31"/>
<evidence type="ECO:0000313" key="3">
    <source>
        <dbReference type="Proteomes" id="UP000464178"/>
    </source>
</evidence>
<keyword evidence="1" id="KW-0732">Signal</keyword>
<dbReference type="KEGG" id="gms:SOIL9_34830"/>